<gene>
    <name evidence="1" type="ORF">R2363_29425</name>
</gene>
<protein>
    <submittedName>
        <fullName evidence="1">Uncharacterized protein</fullName>
    </submittedName>
</protein>
<accession>A0ABU4KER5</accession>
<dbReference type="EMBL" id="JAWJZF010000492">
    <property type="protein sequence ID" value="MDX2296289.1"/>
    <property type="molecule type" value="Genomic_DNA"/>
</dbReference>
<sequence length="50" mass="5338">MTPRGAAHYLAVDITPWLPEGGDPQMLTYSDLGRLAACTAWVPGRIAHGC</sequence>
<evidence type="ECO:0000313" key="1">
    <source>
        <dbReference type="EMBL" id="MDX2296289.1"/>
    </source>
</evidence>
<dbReference type="RefSeq" id="WP_319012463.1">
    <property type="nucleotide sequence ID" value="NZ_JAWJZF010000492.1"/>
</dbReference>
<keyword evidence="2" id="KW-1185">Reference proteome</keyword>
<evidence type="ECO:0000313" key="2">
    <source>
        <dbReference type="Proteomes" id="UP001278571"/>
    </source>
</evidence>
<reference evidence="1 2" key="1">
    <citation type="submission" date="2023-10" db="EMBL/GenBank/DDBJ databases">
        <authorList>
            <person name="Wang X.X."/>
        </authorList>
    </citation>
    <scope>NUCLEOTIDE SEQUENCE [LARGE SCALE GENOMIC DNA]</scope>
    <source>
        <strain evidence="1 2">NBRC 12816</strain>
    </source>
</reference>
<dbReference type="Proteomes" id="UP001278571">
    <property type="component" value="Unassembled WGS sequence"/>
</dbReference>
<name>A0ABU4KER5_9ACTN</name>
<proteinExistence type="predicted"/>
<organism evidence="1 2">
    <name type="scientific">Streptomyces roseolus</name>
    <dbReference type="NCBI Taxonomy" id="67358"/>
    <lineage>
        <taxon>Bacteria</taxon>
        <taxon>Bacillati</taxon>
        <taxon>Actinomycetota</taxon>
        <taxon>Actinomycetes</taxon>
        <taxon>Kitasatosporales</taxon>
        <taxon>Streptomycetaceae</taxon>
        <taxon>Streptomyces</taxon>
    </lineage>
</organism>
<comment type="caution">
    <text evidence="1">The sequence shown here is derived from an EMBL/GenBank/DDBJ whole genome shotgun (WGS) entry which is preliminary data.</text>
</comment>